<dbReference type="SUPFAM" id="SSF55785">
    <property type="entry name" value="PYP-like sensor domain (PAS domain)"/>
    <property type="match status" value="1"/>
</dbReference>
<sequence length="208" mass="24541">MSKIFDTCELSKNLIIAIYLIRENRFLYCNKVFESVTGYNTQQLICGGWNFLYSIIPSRELHYTKDKIDNYFSKPFAKDKLTLEYHVRNSEEEKRYIKHEILEFRLKGQKLALNYLFDVSDQEEIERCLTRHGGRRNYNFFRNQCAGISSREEEVLKLIANGFSSKQIADKLFISNHTAVSHRKHLIQKFQVKNTAQLIKEASKVLDL</sequence>
<evidence type="ECO:0000256" key="2">
    <source>
        <dbReference type="ARBA" id="ARBA00023125"/>
    </source>
</evidence>
<dbReference type="PRINTS" id="PR00038">
    <property type="entry name" value="HTHLUXR"/>
</dbReference>
<keyword evidence="3" id="KW-0804">Transcription</keyword>
<proteinExistence type="predicted"/>
<dbReference type="RefSeq" id="WP_324179418.1">
    <property type="nucleotide sequence ID" value="NZ_BAABAW010000007.1"/>
</dbReference>
<dbReference type="InterPro" id="IPR035965">
    <property type="entry name" value="PAS-like_dom_sf"/>
</dbReference>
<dbReference type="PROSITE" id="PS50043">
    <property type="entry name" value="HTH_LUXR_2"/>
    <property type="match status" value="1"/>
</dbReference>
<dbReference type="SUPFAM" id="SSF46894">
    <property type="entry name" value="C-terminal effector domain of the bipartite response regulators"/>
    <property type="match status" value="1"/>
</dbReference>
<reference evidence="5 6" key="1">
    <citation type="journal article" date="2013" name="Int. J. Syst. Evol. Microbiol.">
        <title>Aquimarina gracilis sp. nov., isolated from the gut microflora of a mussel, Mytilus coruscus, and emended description of Aquimarina spongiae.</title>
        <authorList>
            <person name="Park S.C."/>
            <person name="Choe H.N."/>
            <person name="Baik K.S."/>
            <person name="Seong C.N."/>
        </authorList>
    </citation>
    <scope>NUCLEOTIDE SEQUENCE [LARGE SCALE GENOMIC DNA]</scope>
    <source>
        <strain evidence="5 6">PSC32</strain>
    </source>
</reference>
<dbReference type="InterPro" id="IPR036388">
    <property type="entry name" value="WH-like_DNA-bd_sf"/>
</dbReference>
<keyword evidence="6" id="KW-1185">Reference proteome</keyword>
<dbReference type="Pfam" id="PF00196">
    <property type="entry name" value="GerE"/>
    <property type="match status" value="1"/>
</dbReference>
<keyword evidence="2" id="KW-0238">DNA-binding</keyword>
<dbReference type="EMBL" id="JAYKLX010000003">
    <property type="protein sequence ID" value="MEB3345393.1"/>
    <property type="molecule type" value="Genomic_DNA"/>
</dbReference>
<accession>A0ABU5ZUQ3</accession>
<dbReference type="PANTHER" id="PTHR44688">
    <property type="entry name" value="DNA-BINDING TRANSCRIPTIONAL ACTIVATOR DEVR_DOSR"/>
    <property type="match status" value="1"/>
</dbReference>
<evidence type="ECO:0000259" key="4">
    <source>
        <dbReference type="PROSITE" id="PS50043"/>
    </source>
</evidence>
<evidence type="ECO:0000256" key="3">
    <source>
        <dbReference type="ARBA" id="ARBA00023163"/>
    </source>
</evidence>
<dbReference type="Gene3D" id="3.30.450.20">
    <property type="entry name" value="PAS domain"/>
    <property type="match status" value="1"/>
</dbReference>
<organism evidence="5 6">
    <name type="scientific">Aquimarina gracilis</name>
    <dbReference type="NCBI Taxonomy" id="874422"/>
    <lineage>
        <taxon>Bacteria</taxon>
        <taxon>Pseudomonadati</taxon>
        <taxon>Bacteroidota</taxon>
        <taxon>Flavobacteriia</taxon>
        <taxon>Flavobacteriales</taxon>
        <taxon>Flavobacteriaceae</taxon>
        <taxon>Aquimarina</taxon>
    </lineage>
</organism>
<evidence type="ECO:0000313" key="6">
    <source>
        <dbReference type="Proteomes" id="UP001327027"/>
    </source>
</evidence>
<evidence type="ECO:0000256" key="1">
    <source>
        <dbReference type="ARBA" id="ARBA00023015"/>
    </source>
</evidence>
<dbReference type="Gene3D" id="1.10.10.10">
    <property type="entry name" value="Winged helix-like DNA-binding domain superfamily/Winged helix DNA-binding domain"/>
    <property type="match status" value="1"/>
</dbReference>
<gene>
    <name evidence="5" type="ORF">U6A24_07990</name>
</gene>
<dbReference type="InterPro" id="IPR000792">
    <property type="entry name" value="Tscrpt_reg_LuxR_C"/>
</dbReference>
<comment type="caution">
    <text evidence="5">The sequence shown here is derived from an EMBL/GenBank/DDBJ whole genome shotgun (WGS) entry which is preliminary data.</text>
</comment>
<evidence type="ECO:0000313" key="5">
    <source>
        <dbReference type="EMBL" id="MEB3345393.1"/>
    </source>
</evidence>
<dbReference type="SMART" id="SM00421">
    <property type="entry name" value="HTH_LUXR"/>
    <property type="match status" value="1"/>
</dbReference>
<name>A0ABU5ZUQ3_9FLAO</name>
<dbReference type="CDD" id="cd06170">
    <property type="entry name" value="LuxR_C_like"/>
    <property type="match status" value="1"/>
</dbReference>
<dbReference type="InterPro" id="IPR016032">
    <property type="entry name" value="Sig_transdc_resp-reg_C-effctor"/>
</dbReference>
<dbReference type="Proteomes" id="UP001327027">
    <property type="component" value="Unassembled WGS sequence"/>
</dbReference>
<dbReference type="PANTHER" id="PTHR44688:SF16">
    <property type="entry name" value="DNA-BINDING TRANSCRIPTIONAL ACTIVATOR DEVR_DOSR"/>
    <property type="match status" value="1"/>
</dbReference>
<feature type="domain" description="HTH luxR-type" evidence="4">
    <location>
        <begin position="139"/>
        <end position="206"/>
    </location>
</feature>
<protein>
    <submittedName>
        <fullName evidence="5">Helix-turn-helix transcriptional regulator</fullName>
    </submittedName>
</protein>
<keyword evidence="1" id="KW-0805">Transcription regulation</keyword>